<dbReference type="InterPro" id="IPR012296">
    <property type="entry name" value="Nuclease_put_TT1808"/>
</dbReference>
<protein>
    <submittedName>
        <fullName evidence="2">Uma2 family endonuclease</fullName>
    </submittedName>
</protein>
<sequence length="186" mass="21047">MTKSPFKVTNLQEYLNFDDGTDKRYELEDGVLVEMPPGTGKHEAIITLLVVRFFLEIQKMALPLQPRPNGTEVLTNKQPRRPDVCVITNEQAQTIEKTSAILKTPPPLIVEVVSPESVERDYIQKTSEYAVIGVGEYWIVDPLENKVTVCLLAENSYQQTVFMENQQIISMLLPELSLTVQELLLA</sequence>
<dbReference type="Gene3D" id="3.90.1570.10">
    <property type="entry name" value="tt1808, chain A"/>
    <property type="match status" value="1"/>
</dbReference>
<dbReference type="Pfam" id="PF05685">
    <property type="entry name" value="Uma2"/>
    <property type="match status" value="1"/>
</dbReference>
<dbReference type="PANTHER" id="PTHR34107:SF2">
    <property type="entry name" value="SLL0888 PROTEIN"/>
    <property type="match status" value="1"/>
</dbReference>
<dbReference type="EMBL" id="JACJSG010000010">
    <property type="protein sequence ID" value="MBD2500846.1"/>
    <property type="molecule type" value="Genomic_DNA"/>
</dbReference>
<feature type="domain" description="Putative restriction endonuclease" evidence="1">
    <location>
        <begin position="11"/>
        <end position="181"/>
    </location>
</feature>
<keyword evidence="2" id="KW-0378">Hydrolase</keyword>
<dbReference type="Proteomes" id="UP000661112">
    <property type="component" value="Unassembled WGS sequence"/>
</dbReference>
<dbReference type="InterPro" id="IPR011335">
    <property type="entry name" value="Restrct_endonuc-II-like"/>
</dbReference>
<dbReference type="PANTHER" id="PTHR34107">
    <property type="entry name" value="SLL0198 PROTEIN-RELATED"/>
    <property type="match status" value="1"/>
</dbReference>
<proteinExistence type="predicted"/>
<evidence type="ECO:0000259" key="1">
    <source>
        <dbReference type="Pfam" id="PF05685"/>
    </source>
</evidence>
<reference evidence="2 3" key="1">
    <citation type="journal article" date="2020" name="ISME J.">
        <title>Comparative genomics reveals insights into cyanobacterial evolution and habitat adaptation.</title>
        <authorList>
            <person name="Chen M.Y."/>
            <person name="Teng W.K."/>
            <person name="Zhao L."/>
            <person name="Hu C.X."/>
            <person name="Zhou Y.K."/>
            <person name="Han B.P."/>
            <person name="Song L.R."/>
            <person name="Shu W.S."/>
        </authorList>
    </citation>
    <scope>NUCLEOTIDE SEQUENCE [LARGE SCALE GENOMIC DNA]</scope>
    <source>
        <strain evidence="2 3">FACHB-119</strain>
    </source>
</reference>
<organism evidence="2 3">
    <name type="scientific">Anabaena azotica FACHB-119</name>
    <dbReference type="NCBI Taxonomy" id="947527"/>
    <lineage>
        <taxon>Bacteria</taxon>
        <taxon>Bacillati</taxon>
        <taxon>Cyanobacteriota</taxon>
        <taxon>Cyanophyceae</taxon>
        <taxon>Nostocales</taxon>
        <taxon>Nostocaceae</taxon>
        <taxon>Anabaena</taxon>
        <taxon>Anabaena azotica</taxon>
    </lineage>
</organism>
<keyword evidence="3" id="KW-1185">Reference proteome</keyword>
<name>A0ABR8D320_9NOST</name>
<dbReference type="CDD" id="cd06260">
    <property type="entry name" value="DUF820-like"/>
    <property type="match status" value="1"/>
</dbReference>
<dbReference type="GO" id="GO:0004519">
    <property type="term" value="F:endonuclease activity"/>
    <property type="evidence" value="ECO:0007669"/>
    <property type="project" value="UniProtKB-KW"/>
</dbReference>
<comment type="caution">
    <text evidence="2">The sequence shown here is derived from an EMBL/GenBank/DDBJ whole genome shotgun (WGS) entry which is preliminary data.</text>
</comment>
<keyword evidence="2" id="KW-0255">Endonuclease</keyword>
<evidence type="ECO:0000313" key="2">
    <source>
        <dbReference type="EMBL" id="MBD2500846.1"/>
    </source>
</evidence>
<gene>
    <name evidence="2" type="ORF">H6G83_09510</name>
</gene>
<keyword evidence="2" id="KW-0540">Nuclease</keyword>
<evidence type="ECO:0000313" key="3">
    <source>
        <dbReference type="Proteomes" id="UP000661112"/>
    </source>
</evidence>
<dbReference type="InterPro" id="IPR008538">
    <property type="entry name" value="Uma2"/>
</dbReference>
<dbReference type="RefSeq" id="WP_190470471.1">
    <property type="nucleotide sequence ID" value="NZ_JACJSG010000010.1"/>
</dbReference>
<accession>A0ABR8D320</accession>
<dbReference type="SUPFAM" id="SSF52980">
    <property type="entry name" value="Restriction endonuclease-like"/>
    <property type="match status" value="1"/>
</dbReference>